<sequence length="228" mass="25315">MSSPTDPDNTSSLTTGGIIDLMTSLAMIFILLFAAFITQTPSEARSQLQEHKENVQAALRDHLERLGLTLDSDPHDPLTLLIVVPDNKLTFEFGQSILSHDAVQFLQEAMPFYAAVLCGPLRDKIDSLAIQGHTDDRGDDAYNLKLSQERSLAVMVKGLEAIEAQEPSAYQCFQAMTSASGRGRQDLIYDGNSRVNREKSRRVIFKIRLRSTEQRHMAEGLPTILPSL</sequence>
<name>A0AA96GCI5_9BACT</name>
<keyword evidence="2" id="KW-0812">Transmembrane</keyword>
<dbReference type="GO" id="GO:0016020">
    <property type="term" value="C:membrane"/>
    <property type="evidence" value="ECO:0007669"/>
    <property type="project" value="UniProtKB-UniRule"/>
</dbReference>
<dbReference type="InterPro" id="IPR050330">
    <property type="entry name" value="Bact_OuterMem_StrucFunc"/>
</dbReference>
<accession>A0AA96GCI5</accession>
<dbReference type="EMBL" id="CP116967">
    <property type="protein sequence ID" value="WNM58907.1"/>
    <property type="molecule type" value="Genomic_DNA"/>
</dbReference>
<dbReference type="AlphaFoldDB" id="A0AA96GCI5"/>
<dbReference type="InterPro" id="IPR006665">
    <property type="entry name" value="OmpA-like"/>
</dbReference>
<evidence type="ECO:0000256" key="1">
    <source>
        <dbReference type="PROSITE-ProRule" id="PRU00473"/>
    </source>
</evidence>
<dbReference type="PROSITE" id="PS51123">
    <property type="entry name" value="OMPA_2"/>
    <property type="match status" value="1"/>
</dbReference>
<feature type="transmembrane region" description="Helical" evidence="2">
    <location>
        <begin position="12"/>
        <end position="37"/>
    </location>
</feature>
<dbReference type="KEGG" id="nall:PP769_03835"/>
<dbReference type="InterPro" id="IPR036737">
    <property type="entry name" value="OmpA-like_sf"/>
</dbReference>
<keyword evidence="5" id="KW-1185">Reference proteome</keyword>
<protein>
    <submittedName>
        <fullName evidence="4">OmpA family protein</fullName>
    </submittedName>
</protein>
<dbReference type="Proteomes" id="UP001302719">
    <property type="component" value="Chromosome"/>
</dbReference>
<evidence type="ECO:0000313" key="5">
    <source>
        <dbReference type="Proteomes" id="UP001302719"/>
    </source>
</evidence>
<gene>
    <name evidence="4" type="ORF">PP769_03835</name>
</gene>
<dbReference type="RefSeq" id="WP_312645388.1">
    <property type="nucleotide sequence ID" value="NZ_CP116967.1"/>
</dbReference>
<evidence type="ECO:0000259" key="3">
    <source>
        <dbReference type="PROSITE" id="PS51123"/>
    </source>
</evidence>
<evidence type="ECO:0000256" key="2">
    <source>
        <dbReference type="SAM" id="Phobius"/>
    </source>
</evidence>
<dbReference type="Gene3D" id="3.30.1330.60">
    <property type="entry name" value="OmpA-like domain"/>
    <property type="match status" value="1"/>
</dbReference>
<dbReference type="Pfam" id="PF00691">
    <property type="entry name" value="OmpA"/>
    <property type="match status" value="1"/>
</dbReference>
<dbReference type="PANTHER" id="PTHR30329">
    <property type="entry name" value="STATOR ELEMENT OF FLAGELLAR MOTOR COMPLEX"/>
    <property type="match status" value="1"/>
</dbReference>
<feature type="domain" description="OmpA-like" evidence="3">
    <location>
        <begin position="78"/>
        <end position="211"/>
    </location>
</feature>
<keyword evidence="1 2" id="KW-0472">Membrane</keyword>
<dbReference type="PANTHER" id="PTHR30329:SF21">
    <property type="entry name" value="LIPOPROTEIN YIAD-RELATED"/>
    <property type="match status" value="1"/>
</dbReference>
<proteinExistence type="predicted"/>
<dbReference type="CDD" id="cd07185">
    <property type="entry name" value="OmpA_C-like"/>
    <property type="match status" value="1"/>
</dbReference>
<organism evidence="4 5">
    <name type="scientific">Candidatus Nitrospira allomarina</name>
    <dbReference type="NCBI Taxonomy" id="3020900"/>
    <lineage>
        <taxon>Bacteria</taxon>
        <taxon>Pseudomonadati</taxon>
        <taxon>Nitrospirota</taxon>
        <taxon>Nitrospiria</taxon>
        <taxon>Nitrospirales</taxon>
        <taxon>Nitrospiraceae</taxon>
        <taxon>Nitrospira</taxon>
    </lineage>
</organism>
<keyword evidence="2" id="KW-1133">Transmembrane helix</keyword>
<evidence type="ECO:0000313" key="4">
    <source>
        <dbReference type="EMBL" id="WNM58907.1"/>
    </source>
</evidence>
<dbReference type="SUPFAM" id="SSF103088">
    <property type="entry name" value="OmpA-like"/>
    <property type="match status" value="1"/>
</dbReference>
<reference evidence="4 5" key="1">
    <citation type="submission" date="2023-01" db="EMBL/GenBank/DDBJ databases">
        <title>Cultivation and genomic characterization of new, ubiquitous marine nitrite-oxidizing bacteria from the Nitrospirales.</title>
        <authorList>
            <person name="Mueller A.J."/>
            <person name="Daebeler A."/>
            <person name="Herbold C.W."/>
            <person name="Kirkegaard R.H."/>
            <person name="Daims H."/>
        </authorList>
    </citation>
    <scope>NUCLEOTIDE SEQUENCE [LARGE SCALE GENOMIC DNA]</scope>
    <source>
        <strain evidence="4 5">VA</strain>
    </source>
</reference>